<protein>
    <submittedName>
        <fullName evidence="1">Uncharacterized protein</fullName>
    </submittedName>
</protein>
<comment type="caution">
    <text evidence="1">The sequence shown here is derived from an EMBL/GenBank/DDBJ whole genome shotgun (WGS) entry which is preliminary data.</text>
</comment>
<evidence type="ECO:0000313" key="1">
    <source>
        <dbReference type="EMBL" id="EBY1552180.1"/>
    </source>
</evidence>
<sequence>MRGDIIAFGRAAASLRYTAEDFLSFIEQTHPPKRTSEDEMTEISSAQVKEWIASEHKALGLSAPAFEV</sequence>
<proteinExistence type="predicted"/>
<name>A0A5W8MCT4_SALET</name>
<gene>
    <name evidence="1" type="ORF">DU055_04395</name>
</gene>
<organism evidence="1">
    <name type="scientific">Salmonella enterica subsp. enterica serovar Hofit</name>
    <dbReference type="NCBI Taxonomy" id="2564537"/>
    <lineage>
        <taxon>Bacteria</taxon>
        <taxon>Pseudomonadati</taxon>
        <taxon>Pseudomonadota</taxon>
        <taxon>Gammaproteobacteria</taxon>
        <taxon>Enterobacterales</taxon>
        <taxon>Enterobacteriaceae</taxon>
        <taxon>Salmonella</taxon>
    </lineage>
</organism>
<accession>A0A5W8MCT4</accession>
<reference evidence="1" key="1">
    <citation type="submission" date="2018-07" db="EMBL/GenBank/DDBJ databases">
        <authorList>
            <person name="Ashton P.M."/>
            <person name="Dallman T."/>
            <person name="Nair S."/>
            <person name="De Pinna E."/>
            <person name="Peters T."/>
            <person name="Grant K."/>
        </authorList>
    </citation>
    <scope>NUCLEOTIDE SEQUENCE</scope>
    <source>
        <strain evidence="1">357772</strain>
    </source>
</reference>
<dbReference type="AlphaFoldDB" id="A0A5W8MCT4"/>
<dbReference type="EMBL" id="AAHNFW010000010">
    <property type="protein sequence ID" value="EBY1552180.1"/>
    <property type="molecule type" value="Genomic_DNA"/>
</dbReference>